<comment type="caution">
    <text evidence="15">The sequence shown here is derived from an EMBL/GenBank/DDBJ whole genome shotgun (WGS) entry which is preliminary data.</text>
</comment>
<evidence type="ECO:0000256" key="3">
    <source>
        <dbReference type="ARBA" id="ARBA00022759"/>
    </source>
</evidence>
<evidence type="ECO:0000256" key="4">
    <source>
        <dbReference type="ARBA" id="ARBA00022801"/>
    </source>
</evidence>
<keyword evidence="7" id="KW-0695">RNA-directed DNA polymerase</keyword>
<dbReference type="InterPro" id="IPR012337">
    <property type="entry name" value="RNaseH-like_sf"/>
</dbReference>
<dbReference type="GO" id="GO:0008270">
    <property type="term" value="F:zinc ion binding"/>
    <property type="evidence" value="ECO:0007669"/>
    <property type="project" value="UniProtKB-KW"/>
</dbReference>
<keyword evidence="11" id="KW-0863">Zinc-finger</keyword>
<keyword evidence="6" id="KW-0229">DNA integration</keyword>
<dbReference type="InterPro" id="IPR057670">
    <property type="entry name" value="SH3_retrovirus"/>
</dbReference>
<dbReference type="PANTHER" id="PTHR42648">
    <property type="entry name" value="TRANSPOSASE, PUTATIVE-RELATED"/>
    <property type="match status" value="1"/>
</dbReference>
<keyword evidence="5" id="KW-0460">Magnesium</keyword>
<evidence type="ECO:0000256" key="1">
    <source>
        <dbReference type="ARBA" id="ARBA00022722"/>
    </source>
</evidence>
<gene>
    <name evidence="15" type="ORF">Tci_046563</name>
</gene>
<evidence type="ECO:0000256" key="8">
    <source>
        <dbReference type="ARBA" id="ARBA00022932"/>
    </source>
</evidence>
<dbReference type="Gene3D" id="3.30.420.10">
    <property type="entry name" value="Ribonuclease H-like superfamily/Ribonuclease H"/>
    <property type="match status" value="1"/>
</dbReference>
<dbReference type="GO" id="GO:0003676">
    <property type="term" value="F:nucleic acid binding"/>
    <property type="evidence" value="ECO:0007669"/>
    <property type="project" value="InterPro"/>
</dbReference>
<dbReference type="Pfam" id="PF07727">
    <property type="entry name" value="RVT_2"/>
    <property type="match status" value="1"/>
</dbReference>
<organism evidence="15">
    <name type="scientific">Tanacetum cinerariifolium</name>
    <name type="common">Dalmatian daisy</name>
    <name type="synonym">Chrysanthemum cinerariifolium</name>
    <dbReference type="NCBI Taxonomy" id="118510"/>
    <lineage>
        <taxon>Eukaryota</taxon>
        <taxon>Viridiplantae</taxon>
        <taxon>Streptophyta</taxon>
        <taxon>Embryophyta</taxon>
        <taxon>Tracheophyta</taxon>
        <taxon>Spermatophyta</taxon>
        <taxon>Magnoliopsida</taxon>
        <taxon>eudicotyledons</taxon>
        <taxon>Gunneridae</taxon>
        <taxon>Pentapetalae</taxon>
        <taxon>asterids</taxon>
        <taxon>campanulids</taxon>
        <taxon>Asterales</taxon>
        <taxon>Asteraceae</taxon>
        <taxon>Asteroideae</taxon>
        <taxon>Anthemideae</taxon>
        <taxon>Anthemidinae</taxon>
        <taxon>Tanacetum</taxon>
    </lineage>
</organism>
<dbReference type="GO" id="GO:0015074">
    <property type="term" value="P:DNA integration"/>
    <property type="evidence" value="ECO:0007669"/>
    <property type="project" value="UniProtKB-KW"/>
</dbReference>
<evidence type="ECO:0000256" key="12">
    <source>
        <dbReference type="SAM" id="Coils"/>
    </source>
</evidence>
<keyword evidence="12" id="KW-0175">Coiled coil</keyword>
<keyword evidence="2" id="KW-0479">Metal-binding</keyword>
<keyword evidence="8" id="KW-0239">DNA-directed DNA polymerase</keyword>
<dbReference type="InterPro" id="IPR013103">
    <property type="entry name" value="RVT_2"/>
</dbReference>
<dbReference type="InterPro" id="IPR039537">
    <property type="entry name" value="Retrotran_Ty1/copia-like"/>
</dbReference>
<evidence type="ECO:0000256" key="10">
    <source>
        <dbReference type="ARBA" id="ARBA00023268"/>
    </source>
</evidence>
<feature type="region of interest" description="Disordered" evidence="13">
    <location>
        <begin position="1659"/>
        <end position="1682"/>
    </location>
</feature>
<feature type="coiled-coil region" evidence="12">
    <location>
        <begin position="1411"/>
        <end position="1438"/>
    </location>
</feature>
<feature type="compositionally biased region" description="Basic and acidic residues" evidence="13">
    <location>
        <begin position="546"/>
        <end position="555"/>
    </location>
</feature>
<evidence type="ECO:0000256" key="13">
    <source>
        <dbReference type="SAM" id="MobiDB-lite"/>
    </source>
</evidence>
<keyword evidence="1" id="KW-0540">Nuclease</keyword>
<dbReference type="SUPFAM" id="SSF53098">
    <property type="entry name" value="Ribonuclease H-like"/>
    <property type="match status" value="1"/>
</dbReference>
<accession>A0A6L2MQJ4</accession>
<dbReference type="Pfam" id="PF25597">
    <property type="entry name" value="SH3_retrovirus"/>
    <property type="match status" value="1"/>
</dbReference>
<keyword evidence="3" id="KW-0255">Endonuclease</keyword>
<reference evidence="15" key="1">
    <citation type="journal article" date="2019" name="Sci. Rep.">
        <title>Draft genome of Tanacetum cinerariifolium, the natural source of mosquito coil.</title>
        <authorList>
            <person name="Yamashiro T."/>
            <person name="Shiraishi A."/>
            <person name="Satake H."/>
            <person name="Nakayama K."/>
        </authorList>
    </citation>
    <scope>NUCLEOTIDE SEQUENCE</scope>
</reference>
<dbReference type="GO" id="GO:0003887">
    <property type="term" value="F:DNA-directed DNA polymerase activity"/>
    <property type="evidence" value="ECO:0007669"/>
    <property type="project" value="UniProtKB-KW"/>
</dbReference>
<dbReference type="InterPro" id="IPR036875">
    <property type="entry name" value="Znf_CCHC_sf"/>
</dbReference>
<name>A0A6L2MQJ4_TANCI</name>
<feature type="domain" description="CCHC-type" evidence="14">
    <location>
        <begin position="200"/>
        <end position="215"/>
    </location>
</feature>
<dbReference type="InterPro" id="IPR001878">
    <property type="entry name" value="Znf_CCHC"/>
</dbReference>
<feature type="region of interest" description="Disordered" evidence="13">
    <location>
        <begin position="546"/>
        <end position="566"/>
    </location>
</feature>
<proteinExistence type="predicted"/>
<keyword evidence="10" id="KW-0511">Multifunctional enzyme</keyword>
<dbReference type="GO" id="GO:0016787">
    <property type="term" value="F:hydrolase activity"/>
    <property type="evidence" value="ECO:0007669"/>
    <property type="project" value="UniProtKB-KW"/>
</dbReference>
<protein>
    <submittedName>
        <fullName evidence="15">Putative ribonuclease H-like domain-containing protein</fullName>
    </submittedName>
</protein>
<evidence type="ECO:0000259" key="14">
    <source>
        <dbReference type="PROSITE" id="PS50158"/>
    </source>
</evidence>
<evidence type="ECO:0000256" key="6">
    <source>
        <dbReference type="ARBA" id="ARBA00022908"/>
    </source>
</evidence>
<evidence type="ECO:0000256" key="11">
    <source>
        <dbReference type="PROSITE-ProRule" id="PRU00047"/>
    </source>
</evidence>
<evidence type="ECO:0000256" key="5">
    <source>
        <dbReference type="ARBA" id="ARBA00022842"/>
    </source>
</evidence>
<dbReference type="GO" id="GO:0004519">
    <property type="term" value="F:endonuclease activity"/>
    <property type="evidence" value="ECO:0007669"/>
    <property type="project" value="UniProtKB-KW"/>
</dbReference>
<evidence type="ECO:0000256" key="9">
    <source>
        <dbReference type="ARBA" id="ARBA00023172"/>
    </source>
</evidence>
<dbReference type="GO" id="GO:0006310">
    <property type="term" value="P:DNA recombination"/>
    <property type="evidence" value="ECO:0007669"/>
    <property type="project" value="UniProtKB-KW"/>
</dbReference>
<keyword evidence="4" id="KW-0378">Hydrolase</keyword>
<sequence length="1730" mass="194737">MVDYSLWEVIENGNAPPIKKLLKVLRLQLLILLLKRRHKEGWNTHTIVWKNKPEIDTLSLDDLYNNLKIYEPEVKRTSSSNTNTQNVAFVSSNSTNNINGAVNTAHGATTSTTQATTVNSTTIDNLSDAVICAFFVSQPNNLQLDNEDLQQIHPDDLEEMDLRWQIVILTMRARRLLKKTEMKFSMNGNETIGFDKSKEKCYNCHKRGYFARKCRAPRSQDTKHKESTRRTVPVETPTSVALVSCDGLGGYDWSDQAEKGPTNFALMAYSSISSNSKVSIDSNCSSSCLENAKILKEQTEQLLKDLRTYKLNAITYKTGLESVKARLLVYKKNESVYEEDIKVLKYEIHLREVAITELRRKMELAQKQKDEIQLTVENFENSSKNLSKLLDCQIVDKCKAGLGYNVVSPPYTRNFMPSKLDLSFFGLEVFGNEPIVSEPTVKKPVVKPSEAKASADKPKVVRKNFSSLIIEDWISDNEDEAELKSKIEKKTVKPSFAKIMFVKSKEQVKFPRKTTVKQGNMSYLTYYEEIDGGYVAFGGNLKEGKSQAKAADHPDASLGVAPSQPDTTRCDRGGCTVVRPPPRWWQEIGIFLGSTAAVVANPPSTARQGGDSGWKVAAVAVVPAVVVAFAVTRRRLVLVVSAVTVGWGGDDGAVTVAAMAAGLHREDGGQSAIYSPPRRRQRLESRRSCCGAGGGGRFRSEAAAVGVSGVGSGVVTMELRGEGGSRLRWSWWLRWWRVMESGVKDRVDREIRIIFGFAEKFSGGGGVVVAGGSRWLAGGSGLAGGDGAERRNRTLIDAARTMVADSMLPTTFWAEAVNTACYVQNRFLVVKPHNKTLYELFHGRTPALSFMRPFGCLVTILNTKYHLGKFDGKDDEGFFVGYSLNSKAFRVFNSRTRIVKENLHIRFNENTPNVVGSGPDWIFDIDALTRTMNYEPIIAGTQSNNFAGSKANDNAGDNVNNTNNVNVASTNRVNTISANTNNDLPFNPEMPALKDISTFNFSSDHEDDDEKAEMNNMDTTIQVSPTPTTRIHEDHPLDQVIGDLHSTTQTRHMSKNLEEHGFVITIHQITNHKNLQNYLFACFLSQEEPKKMDVKSAFLYEKIEEEVYVCQPPGFEDPDFLDKVYKVEKALYGLHQAHRAWYKTLLTYLLDNGFHKGKIDKTLFFRRHKGDILLVQVYVDDIIFGLQVKQKQDGIFISQDKYVAEIQKKYGFLEVKNEDGEEVDVHMYRLMIGSLMYLTSSRPDIMFVVCACARYQVNLKVSHLHAVKRLGEVQLQALVGGKKVVITESIVRRNLQIENAEGVDCLPNAAIFEQLTLMGTMASAIFCLATNQMFNFSKHIFESMVKNLDNVNKFLMYPRKTTRKNTELALTSGPTTNVADKAVNEEMDDSLVRAATTTSSLEAEHDSEQTKATQANEIDSLKRKVKNLEKKQRSRTHKLKRLYKVGLTARVKSFDDNKNLGEDASKEGRISDIDANEGITLVSTHDDVEMFDADQDLHDEEVFVKKQDENVIEKEVDAAQVQLDEEVALKLQAGLQAEFNKEQRLAREKAQQVKEASIVLIETSDDIQAKVDVNYQLAERLQAEEQQELNDKEKATLFMQLLEKRRKFFRTKRAKEKRNIPLTRAQQRSIMVNTFVNYKTELELESSKKAETKVTECSSERAGEKLEQENAKKQKIDDDKETTKLKQEDVETLWKLVKAKHGSTRSEEGYERVLWGDLKVMFDPHVEDEV</sequence>
<keyword evidence="8" id="KW-0548">Nucleotidyltransferase</keyword>
<evidence type="ECO:0000256" key="2">
    <source>
        <dbReference type="ARBA" id="ARBA00022723"/>
    </source>
</evidence>
<dbReference type="InterPro" id="IPR036397">
    <property type="entry name" value="RNaseH_sf"/>
</dbReference>
<dbReference type="PROSITE" id="PS50158">
    <property type="entry name" value="ZF_CCHC"/>
    <property type="match status" value="1"/>
</dbReference>
<evidence type="ECO:0000313" key="15">
    <source>
        <dbReference type="EMBL" id="GEU74585.1"/>
    </source>
</evidence>
<keyword evidence="9" id="KW-0233">DNA recombination</keyword>
<keyword evidence="8" id="KW-0808">Transferase</keyword>
<evidence type="ECO:0000256" key="7">
    <source>
        <dbReference type="ARBA" id="ARBA00022918"/>
    </source>
</evidence>
<dbReference type="PANTHER" id="PTHR42648:SF11">
    <property type="entry name" value="TRANSPOSON TY4-P GAG-POL POLYPROTEIN"/>
    <property type="match status" value="1"/>
</dbReference>
<keyword evidence="11" id="KW-0862">Zinc</keyword>
<dbReference type="SUPFAM" id="SSF57756">
    <property type="entry name" value="Retrovirus zinc finger-like domains"/>
    <property type="match status" value="1"/>
</dbReference>
<feature type="coiled-coil region" evidence="12">
    <location>
        <begin position="355"/>
        <end position="382"/>
    </location>
</feature>
<dbReference type="EMBL" id="BKCJ010006912">
    <property type="protein sequence ID" value="GEU74585.1"/>
    <property type="molecule type" value="Genomic_DNA"/>
</dbReference>
<dbReference type="GO" id="GO:0003964">
    <property type="term" value="F:RNA-directed DNA polymerase activity"/>
    <property type="evidence" value="ECO:0007669"/>
    <property type="project" value="UniProtKB-KW"/>
</dbReference>